<organism evidence="1 2">
    <name type="scientific">Candidatus Enterococcus palustris</name>
    <dbReference type="NCBI Taxonomy" id="1834189"/>
    <lineage>
        <taxon>Bacteria</taxon>
        <taxon>Bacillati</taxon>
        <taxon>Bacillota</taxon>
        <taxon>Bacilli</taxon>
        <taxon>Lactobacillales</taxon>
        <taxon>Enterococcaceae</taxon>
        <taxon>Enterococcus</taxon>
    </lineage>
</organism>
<protein>
    <submittedName>
        <fullName evidence="1">Uncharacterized protein</fullName>
    </submittedName>
</protein>
<proteinExistence type="predicted"/>
<dbReference type="AlphaFoldDB" id="A0AAQ3W7Z0"/>
<evidence type="ECO:0000313" key="1">
    <source>
        <dbReference type="EMBL" id="WYK00228.1"/>
    </source>
</evidence>
<evidence type="ECO:0000313" key="2">
    <source>
        <dbReference type="Proteomes" id="UP000194948"/>
    </source>
</evidence>
<accession>A0AAQ3W7Z0</accession>
<keyword evidence="2" id="KW-1185">Reference proteome</keyword>
<dbReference type="Proteomes" id="UP000194948">
    <property type="component" value="Chromosome"/>
</dbReference>
<gene>
    <name evidence="1" type="ORF">A5821_001322</name>
</gene>
<reference evidence="1" key="2">
    <citation type="submission" date="2024-03" db="EMBL/GenBank/DDBJ databases">
        <title>The Genome Sequence of Enterococcus sp. DIV0205d.</title>
        <authorList>
            <consortium name="The Broad Institute Genomics Platform"/>
            <consortium name="The Broad Institute Microbial Omics Core"/>
            <consortium name="The Broad Institute Genomic Center for Infectious Diseases"/>
            <person name="Earl A."/>
            <person name="Manson A."/>
            <person name="Gilmore M."/>
            <person name="Schwartman J."/>
            <person name="Shea T."/>
            <person name="Abouelleil A."/>
            <person name="Cao P."/>
            <person name="Chapman S."/>
            <person name="Cusick C."/>
            <person name="Young S."/>
            <person name="Neafsey D."/>
            <person name="Nusbaum C."/>
            <person name="Birren B."/>
        </authorList>
    </citation>
    <scope>NUCLEOTIDE SEQUENCE</scope>
    <source>
        <strain evidence="1">7F3_DIV0205</strain>
    </source>
</reference>
<sequence length="48" mass="5224">MLDLIINNNKSLNIAVILEKENEINTLRNGAGGASPKLSQLLEGIEDF</sequence>
<dbReference type="EMBL" id="CP147244">
    <property type="protein sequence ID" value="WYK00228.1"/>
    <property type="molecule type" value="Genomic_DNA"/>
</dbReference>
<reference evidence="1" key="1">
    <citation type="submission" date="2017-05" db="EMBL/GenBank/DDBJ databases">
        <authorList>
            <consortium name="The Broad Institute Genomics Platform"/>
            <consortium name="The Broad Institute Genomic Center for Infectious Diseases"/>
            <person name="Earl A."/>
            <person name="Manson A."/>
            <person name="Schwartman J."/>
            <person name="Gilmore M."/>
            <person name="Abouelleil A."/>
            <person name="Cao P."/>
            <person name="Chapman S."/>
            <person name="Cusick C."/>
            <person name="Shea T."/>
            <person name="Young S."/>
            <person name="Neafsey D."/>
            <person name="Nusbaum C."/>
            <person name="Birren B."/>
        </authorList>
    </citation>
    <scope>NUCLEOTIDE SEQUENCE</scope>
    <source>
        <strain evidence="1">7F3_DIV0205</strain>
    </source>
</reference>
<name>A0AAQ3W7Z0_9ENTE</name>